<evidence type="ECO:0000256" key="9">
    <source>
        <dbReference type="ARBA" id="ARBA00023098"/>
    </source>
</evidence>
<dbReference type="GO" id="GO:0005789">
    <property type="term" value="C:endoplasmic reticulum membrane"/>
    <property type="evidence" value="ECO:0007669"/>
    <property type="project" value="TreeGrafter"/>
</dbReference>
<comment type="pathway">
    <text evidence="2">Lipid metabolism.</text>
</comment>
<evidence type="ECO:0000313" key="14">
    <source>
        <dbReference type="EMBL" id="KAK9096399.1"/>
    </source>
</evidence>
<evidence type="ECO:0000256" key="6">
    <source>
        <dbReference type="ARBA" id="ARBA00022832"/>
    </source>
</evidence>
<keyword evidence="7 13" id="KW-1133">Transmembrane helix</keyword>
<evidence type="ECO:0000256" key="4">
    <source>
        <dbReference type="ARBA" id="ARBA00022516"/>
    </source>
</evidence>
<keyword evidence="11" id="KW-0275">Fatty acid biosynthesis</keyword>
<comment type="subcellular location">
    <subcellularLocation>
        <location evidence="1">Membrane</location>
        <topology evidence="1">Multi-pass membrane protein</topology>
    </subcellularLocation>
</comment>
<evidence type="ECO:0000256" key="1">
    <source>
        <dbReference type="ARBA" id="ARBA00004141"/>
    </source>
</evidence>
<evidence type="ECO:0000256" key="12">
    <source>
        <dbReference type="SAM" id="MobiDB-lite"/>
    </source>
</evidence>
<evidence type="ECO:0000256" key="3">
    <source>
        <dbReference type="ARBA" id="ARBA00009295"/>
    </source>
</evidence>
<evidence type="ECO:0000256" key="10">
    <source>
        <dbReference type="ARBA" id="ARBA00023136"/>
    </source>
</evidence>
<dbReference type="GO" id="GO:0042761">
    <property type="term" value="P:very long-chain fatty acid biosynthetic process"/>
    <property type="evidence" value="ECO:0007669"/>
    <property type="project" value="TreeGrafter"/>
</dbReference>
<comment type="caution">
    <text evidence="14">The sequence shown here is derived from an EMBL/GenBank/DDBJ whole genome shotgun (WGS) entry which is preliminary data.</text>
</comment>
<dbReference type="PANTHER" id="PTHR11351:SF31">
    <property type="entry name" value="DESATURASE 1, ISOFORM A-RELATED"/>
    <property type="match status" value="1"/>
</dbReference>
<evidence type="ECO:0000256" key="2">
    <source>
        <dbReference type="ARBA" id="ARBA00005189"/>
    </source>
</evidence>
<feature type="transmembrane region" description="Helical" evidence="13">
    <location>
        <begin position="69"/>
        <end position="91"/>
    </location>
</feature>
<accession>A0AAP0EWM8</accession>
<feature type="region of interest" description="Disordered" evidence="12">
    <location>
        <begin position="1"/>
        <end position="38"/>
    </location>
</feature>
<keyword evidence="15" id="KW-1185">Reference proteome</keyword>
<dbReference type="PANTHER" id="PTHR11351">
    <property type="entry name" value="ACYL-COA DESATURASE"/>
    <property type="match status" value="1"/>
</dbReference>
<keyword evidence="8" id="KW-0560">Oxidoreductase</keyword>
<reference evidence="14 15" key="1">
    <citation type="submission" date="2024-01" db="EMBL/GenBank/DDBJ databases">
        <title>Genome assemblies of Stephania.</title>
        <authorList>
            <person name="Yang L."/>
        </authorList>
    </citation>
    <scope>NUCLEOTIDE SEQUENCE [LARGE SCALE GENOMIC DNA]</scope>
    <source>
        <strain evidence="14">QJT</strain>
        <tissue evidence="14">Leaf</tissue>
    </source>
</reference>
<dbReference type="GO" id="GO:0016717">
    <property type="term" value="F:oxidoreductase activity, acting on paired donors, with oxidation of a pair of donors resulting in the reduction of molecular oxygen to two molecules of water"/>
    <property type="evidence" value="ECO:0007669"/>
    <property type="project" value="InterPro"/>
</dbReference>
<protein>
    <recommendedName>
        <fullName evidence="16">Fatty acid desaturase domain-containing protein</fullName>
    </recommendedName>
</protein>
<keyword evidence="6" id="KW-0276">Fatty acid metabolism</keyword>
<name>A0AAP0EWM8_9MAGN</name>
<dbReference type="EMBL" id="JBBNAE010000009">
    <property type="protein sequence ID" value="KAK9096399.1"/>
    <property type="molecule type" value="Genomic_DNA"/>
</dbReference>
<evidence type="ECO:0008006" key="16">
    <source>
        <dbReference type="Google" id="ProtNLM"/>
    </source>
</evidence>
<comment type="similarity">
    <text evidence="3">Belongs to the fatty acid desaturase type 1 family.</text>
</comment>
<gene>
    <name evidence="14" type="ORF">Sjap_021896</name>
</gene>
<dbReference type="InterPro" id="IPR015876">
    <property type="entry name" value="Acyl-CoA_DS"/>
</dbReference>
<dbReference type="AlphaFoldDB" id="A0AAP0EWM8"/>
<keyword evidence="5 13" id="KW-0812">Transmembrane</keyword>
<evidence type="ECO:0000313" key="15">
    <source>
        <dbReference type="Proteomes" id="UP001417504"/>
    </source>
</evidence>
<keyword evidence="4" id="KW-0444">Lipid biosynthesis</keyword>
<evidence type="ECO:0000256" key="11">
    <source>
        <dbReference type="ARBA" id="ARBA00023160"/>
    </source>
</evidence>
<evidence type="ECO:0000256" key="13">
    <source>
        <dbReference type="SAM" id="Phobius"/>
    </source>
</evidence>
<organism evidence="14 15">
    <name type="scientific">Stephania japonica</name>
    <dbReference type="NCBI Taxonomy" id="461633"/>
    <lineage>
        <taxon>Eukaryota</taxon>
        <taxon>Viridiplantae</taxon>
        <taxon>Streptophyta</taxon>
        <taxon>Embryophyta</taxon>
        <taxon>Tracheophyta</taxon>
        <taxon>Spermatophyta</taxon>
        <taxon>Magnoliopsida</taxon>
        <taxon>Ranunculales</taxon>
        <taxon>Menispermaceae</taxon>
        <taxon>Menispermoideae</taxon>
        <taxon>Cissampelideae</taxon>
        <taxon>Stephania</taxon>
    </lineage>
</organism>
<sequence>MHELAHSSMASTIISPNLSPPPSKPNSSEDHDRGQAGENEEYSKIAFLDAGVKRKNRAYWLREWRLWDLISIGVMVHIHVMSFVLVAILAFGEGWHNNHHAFEFSARHGHEWWQFDPGWYAIKVLEHAGLATHVKFPSEAQKIKRMALNKKVQNT</sequence>
<keyword evidence="10 13" id="KW-0472">Membrane</keyword>
<evidence type="ECO:0000256" key="7">
    <source>
        <dbReference type="ARBA" id="ARBA00022989"/>
    </source>
</evidence>
<proteinExistence type="inferred from homology"/>
<evidence type="ECO:0000256" key="8">
    <source>
        <dbReference type="ARBA" id="ARBA00023002"/>
    </source>
</evidence>
<keyword evidence="9" id="KW-0443">Lipid metabolism</keyword>
<dbReference type="Proteomes" id="UP001417504">
    <property type="component" value="Unassembled WGS sequence"/>
</dbReference>
<evidence type="ECO:0000256" key="5">
    <source>
        <dbReference type="ARBA" id="ARBA00022692"/>
    </source>
</evidence>